<evidence type="ECO:0000256" key="2">
    <source>
        <dbReference type="ARBA" id="ARBA00023125"/>
    </source>
</evidence>
<dbReference type="InterPro" id="IPR018335">
    <property type="entry name" value="Tscrpt_reg_HTH_Crp-type_CS"/>
</dbReference>
<name>A0A1X9PV22_9RHOD</name>
<keyword evidence="6" id="KW-0150">Chloroplast</keyword>
<keyword evidence="4" id="KW-0812">Transmembrane</keyword>
<keyword evidence="2" id="KW-0238">DNA-binding</keyword>
<dbReference type="SUPFAM" id="SSF46785">
    <property type="entry name" value="Winged helix' DNA-binding domain"/>
    <property type="match status" value="1"/>
</dbReference>
<dbReference type="Pfam" id="PF13545">
    <property type="entry name" value="HTH_Crp_2"/>
    <property type="match status" value="1"/>
</dbReference>
<dbReference type="PROSITE" id="PS00042">
    <property type="entry name" value="HTH_CRP_1"/>
    <property type="match status" value="1"/>
</dbReference>
<organism evidence="6">
    <name type="scientific">Boldia erythrosiphon</name>
    <dbReference type="NCBI Taxonomy" id="74908"/>
    <lineage>
        <taxon>Eukaryota</taxon>
        <taxon>Rhodophyta</taxon>
        <taxon>Compsopogonophyceae</taxon>
        <taxon>Compsopogonales</taxon>
        <taxon>Boldiaceae</taxon>
        <taxon>Boldia</taxon>
    </lineage>
</organism>
<dbReference type="EMBL" id="KY709208">
    <property type="protein sequence ID" value="ARO90563.1"/>
    <property type="molecule type" value="Genomic_DNA"/>
</dbReference>
<evidence type="ECO:0000256" key="3">
    <source>
        <dbReference type="ARBA" id="ARBA00023163"/>
    </source>
</evidence>
<feature type="domain" description="HTH crp-type" evidence="5">
    <location>
        <begin position="137"/>
        <end position="195"/>
    </location>
</feature>
<keyword evidence="3" id="KW-0804">Transcription</keyword>
<dbReference type="GeneID" id="32891383"/>
<keyword evidence="4" id="KW-0472">Membrane</keyword>
<dbReference type="InterPro" id="IPR018490">
    <property type="entry name" value="cNMP-bd_dom_sf"/>
</dbReference>
<dbReference type="AlphaFoldDB" id="A0A1X9PV22"/>
<sequence length="195" mass="22584">MYYNHFSLPVDWSVLVHDLNCMSETIVINKGDIILLNNSSLVYINLQGIVAISKRYLSNKFITLYLLTSANCIFFIDNKVNYYLEGKALTSSKLLVVTFKDFINLRTHYQNILGFELNSLMVKLNYIELFANMLYHKNIRNRLINFFLIMCKNFGLIYSSGIMIDFSISHLDIATIIGASRIMVTRILNELKKNL</sequence>
<keyword evidence="4" id="KW-1133">Transmembrane helix</keyword>
<evidence type="ECO:0000259" key="5">
    <source>
        <dbReference type="PROSITE" id="PS51063"/>
    </source>
</evidence>
<dbReference type="GO" id="GO:0003677">
    <property type="term" value="F:DNA binding"/>
    <property type="evidence" value="ECO:0007669"/>
    <property type="project" value="UniProtKB-KW"/>
</dbReference>
<keyword evidence="6" id="KW-0934">Plastid</keyword>
<feature type="transmembrane region" description="Helical" evidence="4">
    <location>
        <begin position="143"/>
        <end position="164"/>
    </location>
</feature>
<geneLocation type="chloroplast" evidence="6"/>
<reference evidence="6" key="1">
    <citation type="submission" date="2017-03" db="EMBL/GenBank/DDBJ databases">
        <title>The new red algal subphylum Proteorhodophytina comprises the largest and most divergent plastid genomes known.</title>
        <authorList>
            <person name="Munoz-Gomez S.A."/>
            <person name="Mejia-Franco F.G."/>
            <person name="Durnin K."/>
            <person name="Morgan C."/>
            <person name="Grisdale C.J."/>
            <person name="Archibald J.M."/>
            <person name="Slamovits C.H."/>
        </authorList>
    </citation>
    <scope>NUCLEOTIDE SEQUENCE</scope>
    <source>
        <strain evidence="6">UTEX LB2858</strain>
    </source>
</reference>
<dbReference type="PROSITE" id="PS51063">
    <property type="entry name" value="HTH_CRP_2"/>
    <property type="match status" value="1"/>
</dbReference>
<proteinExistence type="predicted"/>
<dbReference type="GO" id="GO:0003700">
    <property type="term" value="F:DNA-binding transcription factor activity"/>
    <property type="evidence" value="ECO:0007669"/>
    <property type="project" value="InterPro"/>
</dbReference>
<dbReference type="Gene3D" id="2.60.120.10">
    <property type="entry name" value="Jelly Rolls"/>
    <property type="match status" value="1"/>
</dbReference>
<evidence type="ECO:0000256" key="1">
    <source>
        <dbReference type="ARBA" id="ARBA00023015"/>
    </source>
</evidence>
<protein>
    <submittedName>
        <fullName evidence="6">Global nitrogen transcriptional regulator</fullName>
    </submittedName>
</protein>
<dbReference type="Gene3D" id="1.10.10.10">
    <property type="entry name" value="Winged helix-like DNA-binding domain superfamily/Winged helix DNA-binding domain"/>
    <property type="match status" value="1"/>
</dbReference>
<evidence type="ECO:0000313" key="6">
    <source>
        <dbReference type="EMBL" id="ARO90563.1"/>
    </source>
</evidence>
<keyword evidence="1" id="KW-0805">Transcription regulation</keyword>
<dbReference type="InterPro" id="IPR012318">
    <property type="entry name" value="HTH_CRP"/>
</dbReference>
<dbReference type="InterPro" id="IPR014710">
    <property type="entry name" value="RmlC-like_jellyroll"/>
</dbReference>
<dbReference type="SUPFAM" id="SSF51206">
    <property type="entry name" value="cAMP-binding domain-like"/>
    <property type="match status" value="1"/>
</dbReference>
<dbReference type="RefSeq" id="YP_009369875.1">
    <property type="nucleotide sequence ID" value="NC_034776.1"/>
</dbReference>
<gene>
    <name evidence="6" type="primary">ntcA</name>
</gene>
<dbReference type="InterPro" id="IPR036390">
    <property type="entry name" value="WH_DNA-bd_sf"/>
</dbReference>
<dbReference type="InterPro" id="IPR036388">
    <property type="entry name" value="WH-like_DNA-bd_sf"/>
</dbReference>
<evidence type="ECO:0000256" key="4">
    <source>
        <dbReference type="SAM" id="Phobius"/>
    </source>
</evidence>
<accession>A0A1X9PV22</accession>